<sequence length="82" mass="8388">MFGGELIITPVENTGFSPEDATIVGNTCLYGSTSGQVFVKGKAGEHLVVRNSLVEDVVEGTGYMIGGCVVVLGKVGRNVAAA</sequence>
<dbReference type="InterPro" id="IPR036485">
    <property type="entry name" value="Glu_synth_asu_C_sf"/>
</dbReference>
<dbReference type="PANTHER" id="PTHR43100:SF2">
    <property type="entry name" value="BNAA03G19380D PROTEIN"/>
    <property type="match status" value="1"/>
</dbReference>
<dbReference type="GO" id="GO:0016491">
    <property type="term" value="F:oxidoreductase activity"/>
    <property type="evidence" value="ECO:0007669"/>
    <property type="project" value="InterPro"/>
</dbReference>
<dbReference type="PANTHER" id="PTHR43100">
    <property type="entry name" value="GLUTAMATE SYNTHASE [NADPH] SMALL CHAIN"/>
    <property type="match status" value="1"/>
</dbReference>
<dbReference type="Proteomes" id="UP000775213">
    <property type="component" value="Unassembled WGS sequence"/>
</dbReference>
<dbReference type="InterPro" id="IPR002489">
    <property type="entry name" value="Glu_synth_asu_C"/>
</dbReference>
<dbReference type="Gene3D" id="2.160.20.60">
    <property type="entry name" value="Glutamate synthase, alpha subunit, C-terminal domain"/>
    <property type="match status" value="1"/>
</dbReference>
<dbReference type="AlphaFoldDB" id="A0AAV7GWD5"/>
<reference evidence="2 3" key="1">
    <citation type="journal article" date="2021" name="Hortic Res">
        <title>Chromosome-scale assembly of the Dendrobium chrysotoxum genome enhances the understanding of orchid evolution.</title>
        <authorList>
            <person name="Zhang Y."/>
            <person name="Zhang G.Q."/>
            <person name="Zhang D."/>
            <person name="Liu X.D."/>
            <person name="Xu X.Y."/>
            <person name="Sun W.H."/>
            <person name="Yu X."/>
            <person name="Zhu X."/>
            <person name="Wang Z.W."/>
            <person name="Zhao X."/>
            <person name="Zhong W.Y."/>
            <person name="Chen H."/>
            <person name="Yin W.L."/>
            <person name="Huang T."/>
            <person name="Niu S.C."/>
            <person name="Liu Z.J."/>
        </authorList>
    </citation>
    <scope>NUCLEOTIDE SEQUENCE [LARGE SCALE GENOMIC DNA]</scope>
    <source>
        <strain evidence="2">Lindl</strain>
    </source>
</reference>
<dbReference type="SUPFAM" id="SSF69336">
    <property type="entry name" value="Alpha subunit of glutamate synthase, C-terminal domain"/>
    <property type="match status" value="1"/>
</dbReference>
<feature type="domain" description="Glutamate synthase alpha subunit C-terminal" evidence="1">
    <location>
        <begin position="1"/>
        <end position="81"/>
    </location>
</feature>
<accession>A0AAV7GWD5</accession>
<organism evidence="2 3">
    <name type="scientific">Dendrobium chrysotoxum</name>
    <name type="common">Orchid</name>
    <dbReference type="NCBI Taxonomy" id="161865"/>
    <lineage>
        <taxon>Eukaryota</taxon>
        <taxon>Viridiplantae</taxon>
        <taxon>Streptophyta</taxon>
        <taxon>Embryophyta</taxon>
        <taxon>Tracheophyta</taxon>
        <taxon>Spermatophyta</taxon>
        <taxon>Magnoliopsida</taxon>
        <taxon>Liliopsida</taxon>
        <taxon>Asparagales</taxon>
        <taxon>Orchidaceae</taxon>
        <taxon>Epidendroideae</taxon>
        <taxon>Malaxideae</taxon>
        <taxon>Dendrobiinae</taxon>
        <taxon>Dendrobium</taxon>
    </lineage>
</organism>
<evidence type="ECO:0000259" key="1">
    <source>
        <dbReference type="Pfam" id="PF01493"/>
    </source>
</evidence>
<dbReference type="InterPro" id="IPR051394">
    <property type="entry name" value="Glutamate_Synthase"/>
</dbReference>
<evidence type="ECO:0000313" key="2">
    <source>
        <dbReference type="EMBL" id="KAH0459988.1"/>
    </source>
</evidence>
<dbReference type="Pfam" id="PF01493">
    <property type="entry name" value="GXGXG"/>
    <property type="match status" value="1"/>
</dbReference>
<comment type="caution">
    <text evidence="2">The sequence shown here is derived from an EMBL/GenBank/DDBJ whole genome shotgun (WGS) entry which is preliminary data.</text>
</comment>
<name>A0AAV7GWD5_DENCH</name>
<proteinExistence type="predicted"/>
<dbReference type="EMBL" id="JAGFBR010000010">
    <property type="protein sequence ID" value="KAH0459988.1"/>
    <property type="molecule type" value="Genomic_DNA"/>
</dbReference>
<keyword evidence="3" id="KW-1185">Reference proteome</keyword>
<gene>
    <name evidence="2" type="ORF">IEQ34_010651</name>
</gene>
<evidence type="ECO:0000313" key="3">
    <source>
        <dbReference type="Proteomes" id="UP000775213"/>
    </source>
</evidence>
<protein>
    <recommendedName>
        <fullName evidence="1">Glutamate synthase alpha subunit C-terminal domain-containing protein</fullName>
    </recommendedName>
</protein>